<dbReference type="AlphaFoldDB" id="A0A812XAW0"/>
<gene>
    <name evidence="1" type="primary">DEGP9</name>
    <name evidence="1" type="ORF">SPIL2461_LOCUS20598</name>
</gene>
<evidence type="ECO:0000313" key="2">
    <source>
        <dbReference type="Proteomes" id="UP000649617"/>
    </source>
</evidence>
<keyword evidence="2" id="KW-1185">Reference proteome</keyword>
<protein>
    <submittedName>
        <fullName evidence="1">DEGP9 protein</fullName>
    </submittedName>
</protein>
<feature type="non-terminal residue" evidence="1">
    <location>
        <position position="1"/>
    </location>
</feature>
<proteinExistence type="predicted"/>
<evidence type="ECO:0000313" key="1">
    <source>
        <dbReference type="EMBL" id="CAE7722169.1"/>
    </source>
</evidence>
<name>A0A812XAW0_SYMPI</name>
<dbReference type="Proteomes" id="UP000649617">
    <property type="component" value="Unassembled WGS sequence"/>
</dbReference>
<accession>A0A812XAW0</accession>
<reference evidence="1" key="1">
    <citation type="submission" date="2021-02" db="EMBL/GenBank/DDBJ databases">
        <authorList>
            <person name="Dougan E. K."/>
            <person name="Rhodes N."/>
            <person name="Thang M."/>
            <person name="Chan C."/>
        </authorList>
    </citation>
    <scope>NUCLEOTIDE SEQUENCE</scope>
</reference>
<dbReference type="OrthoDB" id="425927at2759"/>
<comment type="caution">
    <text evidence="1">The sequence shown here is derived from an EMBL/GenBank/DDBJ whole genome shotgun (WGS) entry which is preliminary data.</text>
</comment>
<organism evidence="1 2">
    <name type="scientific">Symbiodinium pilosum</name>
    <name type="common">Dinoflagellate</name>
    <dbReference type="NCBI Taxonomy" id="2952"/>
    <lineage>
        <taxon>Eukaryota</taxon>
        <taxon>Sar</taxon>
        <taxon>Alveolata</taxon>
        <taxon>Dinophyceae</taxon>
        <taxon>Suessiales</taxon>
        <taxon>Symbiodiniaceae</taxon>
        <taxon>Symbiodinium</taxon>
    </lineage>
</organism>
<dbReference type="EMBL" id="CAJNIZ010045508">
    <property type="protein sequence ID" value="CAE7722169.1"/>
    <property type="molecule type" value="Genomic_DNA"/>
</dbReference>
<feature type="non-terminal residue" evidence="1">
    <location>
        <position position="104"/>
    </location>
</feature>
<sequence length="104" mass="11607">QEVGMPILETHGMIRHAALINYGEVAPLCAHALKELSVVYREELFQAGAKGDLMYFVRDGKLHYSWEVTPHLIEEVVPEMRVSEAALWLNLGLSHIGRPGTEGI</sequence>